<evidence type="ECO:0000313" key="2">
    <source>
        <dbReference type="EMBL" id="MFC0222106.1"/>
    </source>
</evidence>
<name>A0ABV6DZE7_9ACTN</name>
<comment type="caution">
    <text evidence="2">The sequence shown here is derived from an EMBL/GenBank/DDBJ whole genome shotgun (WGS) entry which is preliminary data.</text>
</comment>
<organism evidence="2 3">
    <name type="scientific">Nocardioides zeicaulis</name>
    <dbReference type="NCBI Taxonomy" id="1776857"/>
    <lineage>
        <taxon>Bacteria</taxon>
        <taxon>Bacillati</taxon>
        <taxon>Actinomycetota</taxon>
        <taxon>Actinomycetes</taxon>
        <taxon>Propionibacteriales</taxon>
        <taxon>Nocardioidaceae</taxon>
        <taxon>Nocardioides</taxon>
    </lineage>
</organism>
<proteinExistence type="predicted"/>
<evidence type="ECO:0000259" key="1">
    <source>
        <dbReference type="SMART" id="SM00731"/>
    </source>
</evidence>
<dbReference type="SMART" id="SM00731">
    <property type="entry name" value="SprT"/>
    <property type="match status" value="1"/>
</dbReference>
<dbReference type="InterPro" id="IPR006640">
    <property type="entry name" value="SprT-like_domain"/>
</dbReference>
<evidence type="ECO:0000313" key="3">
    <source>
        <dbReference type="Proteomes" id="UP001589698"/>
    </source>
</evidence>
<dbReference type="Proteomes" id="UP001589698">
    <property type="component" value="Unassembled WGS sequence"/>
</dbReference>
<reference evidence="2 3" key="1">
    <citation type="submission" date="2024-09" db="EMBL/GenBank/DDBJ databases">
        <authorList>
            <person name="Sun Q."/>
            <person name="Mori K."/>
        </authorList>
    </citation>
    <scope>NUCLEOTIDE SEQUENCE [LARGE SCALE GENOMIC DNA]</scope>
    <source>
        <strain evidence="2 3">CCM 8654</strain>
    </source>
</reference>
<feature type="domain" description="SprT-like" evidence="1">
    <location>
        <begin position="1"/>
        <end position="139"/>
    </location>
</feature>
<dbReference type="RefSeq" id="WP_378517768.1">
    <property type="nucleotide sequence ID" value="NZ_CBCSDI010000010.1"/>
</dbReference>
<dbReference type="Pfam" id="PF10263">
    <property type="entry name" value="SprT-like"/>
    <property type="match status" value="1"/>
</dbReference>
<dbReference type="EMBL" id="JBHLXH010000001">
    <property type="protein sequence ID" value="MFC0222106.1"/>
    <property type="molecule type" value="Genomic_DNA"/>
</dbReference>
<protein>
    <submittedName>
        <fullName evidence="2">SprT-like domain-containing protein</fullName>
    </submittedName>
</protein>
<sequence>MELQDALELACRLRDEHGLDGWRIELDRAKRRAGVCRHGSRTIGLSAALTELHDEAEVRETILHEIAHALAGPRHQHDATWRAIAISIGSNGERCVREDAPRVLGDWRGACGGGHEFDRHRRPERVLLCRRCDSGDTDARIIQWTYRGRFVTMHPSYTAELRRLMSSAPVTRLQVGQTARITSGGRWGGRVGVVEKVGRTRYHVRLPEGVLQVLFSAVEAGPAERVSPGS</sequence>
<gene>
    <name evidence="2" type="ORF">ACFFJG_06405</name>
</gene>
<accession>A0ABV6DZE7</accession>
<keyword evidence="3" id="KW-1185">Reference proteome</keyword>